<reference evidence="4 5" key="1">
    <citation type="submission" date="2024-02" db="EMBL/GenBank/DDBJ databases">
        <authorList>
            <person name="Chen Y."/>
            <person name="Shah S."/>
            <person name="Dougan E. K."/>
            <person name="Thang M."/>
            <person name="Chan C."/>
        </authorList>
    </citation>
    <scope>NUCLEOTIDE SEQUENCE [LARGE SCALE GENOMIC DNA]</scope>
</reference>
<keyword evidence="5" id="KW-1185">Reference proteome</keyword>
<dbReference type="GO" id="GO:0004177">
    <property type="term" value="F:aminopeptidase activity"/>
    <property type="evidence" value="ECO:0007669"/>
    <property type="project" value="UniProtKB-KW"/>
</dbReference>
<evidence type="ECO:0000313" key="5">
    <source>
        <dbReference type="Proteomes" id="UP001642464"/>
    </source>
</evidence>
<feature type="signal peptide" evidence="2">
    <location>
        <begin position="1"/>
        <end position="25"/>
    </location>
</feature>
<proteinExistence type="predicted"/>
<dbReference type="Proteomes" id="UP001642464">
    <property type="component" value="Unassembled WGS sequence"/>
</dbReference>
<dbReference type="InterPro" id="IPR000571">
    <property type="entry name" value="Znf_CCCH"/>
</dbReference>
<protein>
    <submittedName>
        <fullName evidence="4">Methionine aminopeptidase</fullName>
    </submittedName>
</protein>
<sequence length="743" mass="82809">MHRLRRPLLLCCTGLWVSLWPLCRGQRFTCETASCARHDVWEPVPFANSTEVCQDAQLRALDEFVSIFPQQCREWAAAGMGPWGDCRKKYCEVLGHLAGNLSHQGSNLYYGGDECRPLVNFNQTLCETSYRDAEGFCECLCPTMGHLQIPRVGACEEKIMKFLFLGRRGYELSQKYALSGYCSDFICEYFGKVGEPNPPYPVAGIPPICKTYDLPWRLYSCIELLSRKNYTPEPWLTPYPADSILECTDATTHEVDIRHIDTWGVCGNHKFRWRCPQGFPIMCRDPYGCSGDHCCEETVDMCPLGERVASTFLAIELPEWRGLWPPDWIAALGPTTTLGAYDRFKQNLRTTTGGPSFAQQIADYAWAGTAVLVAIGMTCSCLACYYMGVINTTYVRKVVLGPARLLNAYQADPVTFFASGKLPRDKKREAPLPPMRPAHEIEEERKDKEAVAALGDAWDLATLKGMRHLIDAHGDPDPPPGKTWKRGARLQAKLLRDAIRIARARGLQAQGSEMVWGMSEDLRWLSTLEAEKELLKAVEEARPDLRWASQVRLTQPPVLGKPWHATTQSKAAEAQVRRTGWTHIEGLRAAVQAARGRDISESHMNEAEVLLQALVARTHELPADRCVLDPDGFGVKLLPRGQHRAVWPVTGDSYTFNEGAKFGGEMGVDVSAPKELLGDAATEDARPVCAEWAKKSTCKAGRDCPWRHCKPQAGQLEAEPEPALGHGWPNGRGLAFLARCNSL</sequence>
<feature type="zinc finger region" description="C3H1-type" evidence="1">
    <location>
        <begin position="683"/>
        <end position="711"/>
    </location>
</feature>
<organism evidence="4 5">
    <name type="scientific">Durusdinium trenchii</name>
    <dbReference type="NCBI Taxonomy" id="1381693"/>
    <lineage>
        <taxon>Eukaryota</taxon>
        <taxon>Sar</taxon>
        <taxon>Alveolata</taxon>
        <taxon>Dinophyceae</taxon>
        <taxon>Suessiales</taxon>
        <taxon>Symbiodiniaceae</taxon>
        <taxon>Durusdinium</taxon>
    </lineage>
</organism>
<evidence type="ECO:0000313" key="4">
    <source>
        <dbReference type="EMBL" id="CAK9018786.1"/>
    </source>
</evidence>
<dbReference type="PROSITE" id="PS50103">
    <property type="entry name" value="ZF_C3H1"/>
    <property type="match status" value="1"/>
</dbReference>
<keyword evidence="1" id="KW-0862">Zinc</keyword>
<name>A0ABP0JWW6_9DINO</name>
<accession>A0ABP0JWW6</accession>
<gene>
    <name evidence="4" type="ORF">SCF082_LOCUS14229</name>
</gene>
<keyword evidence="1" id="KW-0863">Zinc-finger</keyword>
<comment type="caution">
    <text evidence="4">The sequence shown here is derived from an EMBL/GenBank/DDBJ whole genome shotgun (WGS) entry which is preliminary data.</text>
</comment>
<evidence type="ECO:0000256" key="1">
    <source>
        <dbReference type="PROSITE-ProRule" id="PRU00723"/>
    </source>
</evidence>
<dbReference type="EMBL" id="CAXAMM010008891">
    <property type="protein sequence ID" value="CAK9018786.1"/>
    <property type="molecule type" value="Genomic_DNA"/>
</dbReference>
<feature type="chain" id="PRO_5046216850" evidence="2">
    <location>
        <begin position="26"/>
        <end position="743"/>
    </location>
</feature>
<feature type="domain" description="C3H1-type" evidence="3">
    <location>
        <begin position="683"/>
        <end position="711"/>
    </location>
</feature>
<keyword evidence="1" id="KW-0479">Metal-binding</keyword>
<keyword evidence="4" id="KW-0378">Hydrolase</keyword>
<keyword evidence="4" id="KW-0645">Protease</keyword>
<keyword evidence="2" id="KW-0732">Signal</keyword>
<evidence type="ECO:0000259" key="3">
    <source>
        <dbReference type="PROSITE" id="PS50103"/>
    </source>
</evidence>
<evidence type="ECO:0000256" key="2">
    <source>
        <dbReference type="SAM" id="SignalP"/>
    </source>
</evidence>
<keyword evidence="4" id="KW-0031">Aminopeptidase</keyword>